<evidence type="ECO:0000313" key="3">
    <source>
        <dbReference type="Proteomes" id="UP001164390"/>
    </source>
</evidence>
<dbReference type="Pfam" id="PF11716">
    <property type="entry name" value="MDMPI_N"/>
    <property type="match status" value="1"/>
</dbReference>
<proteinExistence type="predicted"/>
<dbReference type="SUPFAM" id="SSF109854">
    <property type="entry name" value="DinB/YfiT-like putative metalloenzymes"/>
    <property type="match status" value="1"/>
</dbReference>
<dbReference type="InterPro" id="IPR024344">
    <property type="entry name" value="MDMPI_metal-binding"/>
</dbReference>
<accession>A0AA46TGJ3</accession>
<sequence length="212" mass="22338">MSTVRTAYLCAATTAVELLAEARVAGAWNAPSTLDGMTVGALAGHLARSVLQVEWFLDGAVDGTANVSAVAYYARITDAPDPDSGLNRGVRARSEATALAGPNSVATEAAEALARLHERLLDEPATRSVPILHRPGEVMRLDSYLATRCVELSVHTEDLALSIDSALRTPPAAVGVAVDLLVAAARERHGDAAVLHALSRRERDETDALRVL</sequence>
<organism evidence="2 3">
    <name type="scientific">Solicola gregarius</name>
    <dbReference type="NCBI Taxonomy" id="2908642"/>
    <lineage>
        <taxon>Bacteria</taxon>
        <taxon>Bacillati</taxon>
        <taxon>Actinomycetota</taxon>
        <taxon>Actinomycetes</taxon>
        <taxon>Propionibacteriales</taxon>
        <taxon>Nocardioidaceae</taxon>
        <taxon>Solicola</taxon>
    </lineage>
</organism>
<dbReference type="GO" id="GO:0016853">
    <property type="term" value="F:isomerase activity"/>
    <property type="evidence" value="ECO:0007669"/>
    <property type="project" value="UniProtKB-KW"/>
</dbReference>
<evidence type="ECO:0000259" key="1">
    <source>
        <dbReference type="Pfam" id="PF11716"/>
    </source>
</evidence>
<dbReference type="EMBL" id="CP094970">
    <property type="protein sequence ID" value="UYM04429.1"/>
    <property type="molecule type" value="Genomic_DNA"/>
</dbReference>
<dbReference type="RefSeq" id="WP_271633138.1">
    <property type="nucleotide sequence ID" value="NZ_CP094970.1"/>
</dbReference>
<dbReference type="GO" id="GO:0046872">
    <property type="term" value="F:metal ion binding"/>
    <property type="evidence" value="ECO:0007669"/>
    <property type="project" value="InterPro"/>
</dbReference>
<keyword evidence="3" id="KW-1185">Reference proteome</keyword>
<reference evidence="2" key="1">
    <citation type="submission" date="2022-01" db="EMBL/GenBank/DDBJ databases">
        <title>Nocardioidaceae gen. sp. A5X3R13.</title>
        <authorList>
            <person name="Lopez Marin M.A."/>
            <person name="Uhlik O."/>
        </authorList>
    </citation>
    <scope>NUCLEOTIDE SEQUENCE</scope>
    <source>
        <strain evidence="2">A5X3R13</strain>
    </source>
</reference>
<dbReference type="KEGG" id="sgrg:L0C25_18095"/>
<dbReference type="InterPro" id="IPR034660">
    <property type="entry name" value="DinB/YfiT-like"/>
</dbReference>
<protein>
    <submittedName>
        <fullName evidence="2">Maleylpyruvate isomerase N-terminal domain-containing protein</fullName>
    </submittedName>
</protein>
<dbReference type="AlphaFoldDB" id="A0AA46TGJ3"/>
<keyword evidence="2" id="KW-0413">Isomerase</keyword>
<dbReference type="Gene3D" id="1.20.120.450">
    <property type="entry name" value="dinb family like domain"/>
    <property type="match status" value="1"/>
</dbReference>
<feature type="domain" description="Mycothiol-dependent maleylpyruvate isomerase metal-binding" evidence="1">
    <location>
        <begin position="12"/>
        <end position="160"/>
    </location>
</feature>
<name>A0AA46TGJ3_9ACTN</name>
<dbReference type="Proteomes" id="UP001164390">
    <property type="component" value="Chromosome"/>
</dbReference>
<evidence type="ECO:0000313" key="2">
    <source>
        <dbReference type="EMBL" id="UYM04429.1"/>
    </source>
</evidence>
<gene>
    <name evidence="2" type="ORF">L0C25_18095</name>
</gene>